<dbReference type="SUPFAM" id="SSF88697">
    <property type="entry name" value="PUA domain-like"/>
    <property type="match status" value="1"/>
</dbReference>
<dbReference type="InterPro" id="IPR015947">
    <property type="entry name" value="PUA-like_sf"/>
</dbReference>
<protein>
    <submittedName>
        <fullName evidence="2">PUA domain containing protein</fullName>
    </submittedName>
</protein>
<evidence type="ECO:0000313" key="3">
    <source>
        <dbReference type="Proteomes" id="UP000008138"/>
    </source>
</evidence>
<dbReference type="CDD" id="cd21149">
    <property type="entry name" value="PUA_archaeosine_TGT"/>
    <property type="match status" value="1"/>
</dbReference>
<dbReference type="InterPro" id="IPR036974">
    <property type="entry name" value="PUA_sf"/>
</dbReference>
<dbReference type="InterPro" id="IPR038250">
    <property type="entry name" value="TGT_C2_sf"/>
</dbReference>
<dbReference type="NCBIfam" id="TIGR00451">
    <property type="entry name" value="unchar_dom_2"/>
    <property type="match status" value="1"/>
</dbReference>
<dbReference type="Proteomes" id="UP000008138">
    <property type="component" value="Chromosome"/>
</dbReference>
<dbReference type="SMART" id="SM00359">
    <property type="entry name" value="PUA"/>
    <property type="match status" value="1"/>
</dbReference>
<dbReference type="RefSeq" id="WP_013680364.1">
    <property type="nucleotide sequence ID" value="NC_015315.1"/>
</dbReference>
<dbReference type="Gene3D" id="2.30.130.10">
    <property type="entry name" value="PUA domain"/>
    <property type="match status" value="1"/>
</dbReference>
<evidence type="ECO:0000259" key="1">
    <source>
        <dbReference type="SMART" id="SM00359"/>
    </source>
</evidence>
<name>F2L2I1_THEU7</name>
<accession>F2L2I1</accession>
<dbReference type="Pfam" id="PF14810">
    <property type="entry name" value="TGT_C2"/>
    <property type="match status" value="1"/>
</dbReference>
<dbReference type="EMBL" id="CP002590">
    <property type="protein sequence ID" value="AEA13029.1"/>
    <property type="molecule type" value="Genomic_DNA"/>
</dbReference>
<dbReference type="KEGG" id="tuz:TUZN_1561"/>
<dbReference type="HOGENOM" id="CLU_116577_2_0_2"/>
<dbReference type="PROSITE" id="PS50890">
    <property type="entry name" value="PUA"/>
    <property type="match status" value="1"/>
</dbReference>
<sequence length="148" mass="16898">MVKSMTPEEQAYGLLTYIYGYKNIDIDKNKLEIKYNKSKRIKYIYYEGKPIFAFRNNDGYLLPLADAAPYMKGPYVVVDGETAKFVLQGRSVPAKFVKSYSRGLRPNAEVFVVDEGGKPIAVGRLLYSVRELTLRRGYAVKPRARVEI</sequence>
<gene>
    <name evidence="2" type="ordered locus">TUZN_1561</name>
</gene>
<organism evidence="2 3">
    <name type="scientific">Thermoproteus uzoniensis (strain 768-20)</name>
    <dbReference type="NCBI Taxonomy" id="999630"/>
    <lineage>
        <taxon>Archaea</taxon>
        <taxon>Thermoproteota</taxon>
        <taxon>Thermoprotei</taxon>
        <taxon>Thermoproteales</taxon>
        <taxon>Thermoproteaceae</taxon>
        <taxon>Thermoproteus</taxon>
    </lineage>
</organism>
<dbReference type="eggNOG" id="arCOG00991">
    <property type="taxonomic scope" value="Archaea"/>
</dbReference>
<feature type="domain" description="PUA" evidence="1">
    <location>
        <begin position="74"/>
        <end position="147"/>
    </location>
</feature>
<dbReference type="SUPFAM" id="SSF88802">
    <property type="entry name" value="Pre-PUA domain"/>
    <property type="match status" value="1"/>
</dbReference>
<keyword evidence="3" id="KW-1185">Reference proteome</keyword>
<dbReference type="STRING" id="999630.TUZN_1561"/>
<dbReference type="Pfam" id="PF01472">
    <property type="entry name" value="PUA"/>
    <property type="match status" value="1"/>
</dbReference>
<dbReference type="InterPro" id="IPR002478">
    <property type="entry name" value="PUA"/>
</dbReference>
<reference key="2">
    <citation type="submission" date="2011-03" db="EMBL/GenBank/DDBJ databases">
        <title>Complete genome sequence of the thermoacidophilic crenarchaeon Thermoproteus uzoniensis 768-20.</title>
        <authorList>
            <person name="Mardanov A.V."/>
            <person name="Gumerov V.M."/>
            <person name="Beletsky A.V."/>
            <person name="Prokofeva M.I."/>
            <person name="Bonch-Osmolovskaya E.A."/>
            <person name="Ravin N.V."/>
            <person name="Skryabin K.G."/>
        </authorList>
    </citation>
    <scope>NUCLEOTIDE SEQUENCE</scope>
    <source>
        <strain>768-20</strain>
    </source>
</reference>
<dbReference type="GO" id="GO:0003723">
    <property type="term" value="F:RNA binding"/>
    <property type="evidence" value="ECO:0007669"/>
    <property type="project" value="InterPro"/>
</dbReference>
<dbReference type="Gene3D" id="3.10.450.90">
    <property type="entry name" value="ArcTGT, C2 domain"/>
    <property type="match status" value="1"/>
</dbReference>
<dbReference type="GeneID" id="10361082"/>
<evidence type="ECO:0000313" key="2">
    <source>
        <dbReference type="EMBL" id="AEA13029.1"/>
    </source>
</evidence>
<proteinExistence type="predicted"/>
<dbReference type="AlphaFoldDB" id="F2L2I1"/>
<dbReference type="InterPro" id="IPR004521">
    <property type="entry name" value="Uncharacterised_CHP00451"/>
</dbReference>
<reference evidence="2 3" key="1">
    <citation type="journal article" date="2011" name="J. Bacteriol.">
        <title>Complete genome sequence of the thermoacidophilic crenarchaeon Thermoproteus uzoniensis 768-20.</title>
        <authorList>
            <person name="Mardanov A.V."/>
            <person name="Gumerov V.M."/>
            <person name="Beletsky A.V."/>
            <person name="Prokofeva M.I."/>
            <person name="Bonch-Osmolovskaya E.A."/>
            <person name="Ravin N.V."/>
            <person name="Skryabin K.G."/>
        </authorList>
    </citation>
    <scope>NUCLEOTIDE SEQUENCE [LARGE SCALE GENOMIC DNA]</scope>
    <source>
        <strain evidence="2 3">768-20</strain>
    </source>
</reference>
<dbReference type="InterPro" id="IPR029402">
    <property type="entry name" value="TGT_C2"/>
</dbReference>